<dbReference type="Gene3D" id="2.60.120.10">
    <property type="entry name" value="Jelly Rolls"/>
    <property type="match status" value="1"/>
</dbReference>
<dbReference type="InterPro" id="IPR036412">
    <property type="entry name" value="HAD-like_sf"/>
</dbReference>
<evidence type="ECO:0000313" key="1">
    <source>
        <dbReference type="EMBL" id="QHU09654.1"/>
    </source>
</evidence>
<dbReference type="InterPro" id="IPR011051">
    <property type="entry name" value="RmlC_Cupin_sf"/>
</dbReference>
<dbReference type="SUPFAM" id="SSF56784">
    <property type="entry name" value="HAD-like"/>
    <property type="match status" value="1"/>
</dbReference>
<dbReference type="InterPro" id="IPR014710">
    <property type="entry name" value="RmlC-like_jellyroll"/>
</dbReference>
<dbReference type="InterPro" id="IPR023214">
    <property type="entry name" value="HAD_sf"/>
</dbReference>
<dbReference type="AlphaFoldDB" id="A0A6C0K0S7"/>
<name>A0A6C0K0S7_9ZZZZ</name>
<protein>
    <submittedName>
        <fullName evidence="1">Uncharacterized protein</fullName>
    </submittedName>
</protein>
<organism evidence="1">
    <name type="scientific">viral metagenome</name>
    <dbReference type="NCBI Taxonomy" id="1070528"/>
    <lineage>
        <taxon>unclassified sequences</taxon>
        <taxon>metagenomes</taxon>
        <taxon>organismal metagenomes</taxon>
    </lineage>
</organism>
<reference evidence="1" key="1">
    <citation type="journal article" date="2020" name="Nature">
        <title>Giant virus diversity and host interactions through global metagenomics.</title>
        <authorList>
            <person name="Schulz F."/>
            <person name="Roux S."/>
            <person name="Paez-Espino D."/>
            <person name="Jungbluth S."/>
            <person name="Walsh D.A."/>
            <person name="Denef V.J."/>
            <person name="McMahon K.D."/>
            <person name="Konstantinidis K.T."/>
            <person name="Eloe-Fadrosh E.A."/>
            <person name="Kyrpides N.C."/>
            <person name="Woyke T."/>
        </authorList>
    </citation>
    <scope>NUCLEOTIDE SEQUENCE</scope>
    <source>
        <strain evidence="1">GVMAG-S-1101164-105</strain>
    </source>
</reference>
<dbReference type="EMBL" id="MN740741">
    <property type="protein sequence ID" value="QHU09654.1"/>
    <property type="molecule type" value="Genomic_DNA"/>
</dbReference>
<proteinExistence type="predicted"/>
<accession>A0A6C0K0S7</accession>
<sequence length="231" mass="26521">MKYYIDIDGTICKTDTTCKNTLEKYNNAVPIYERIHHVNKLYDDGHSITYWTARGGESGLDLEELTRNQLTLWGCKYHILLLGKPPYDIYIDDKSHNVDLFWPLVSTNSLVKKATTSCVKKGWGHETIIINNDLYCGKILHFNTGSKFSMHFHMKKRETWYVSSGEFLFRWINTANADVIEETLCVGDTITNFVGDPHQIICIKEGDIFEVSTTHFDSDSYRVGKGDSQCI</sequence>
<dbReference type="SUPFAM" id="SSF51182">
    <property type="entry name" value="RmlC-like cupins"/>
    <property type="match status" value="1"/>
</dbReference>
<dbReference type="Gene3D" id="3.40.50.1000">
    <property type="entry name" value="HAD superfamily/HAD-like"/>
    <property type="match status" value="1"/>
</dbReference>